<comment type="caution">
    <text evidence="1">The sequence shown here is derived from an EMBL/GenBank/DDBJ whole genome shotgun (WGS) entry which is preliminary data.</text>
</comment>
<proteinExistence type="predicted"/>
<reference evidence="1 2" key="1">
    <citation type="journal article" date="2024" name="G3 (Bethesda)">
        <title>Genome assembly of Hibiscus sabdariffa L. provides insights into metabolisms of medicinal natural products.</title>
        <authorList>
            <person name="Kim T."/>
        </authorList>
    </citation>
    <scope>NUCLEOTIDE SEQUENCE [LARGE SCALE GENOMIC DNA]</scope>
    <source>
        <strain evidence="1">TK-2024</strain>
        <tissue evidence="1">Old leaves</tissue>
    </source>
</reference>
<evidence type="ECO:0000313" key="1">
    <source>
        <dbReference type="EMBL" id="KAK9000041.1"/>
    </source>
</evidence>
<accession>A0ABR2QH72</accession>
<protein>
    <submittedName>
        <fullName evidence="1">Uncharacterized protein</fullName>
    </submittedName>
</protein>
<evidence type="ECO:0000313" key="2">
    <source>
        <dbReference type="Proteomes" id="UP001396334"/>
    </source>
</evidence>
<gene>
    <name evidence="1" type="ORF">V6N11_082176</name>
</gene>
<dbReference type="Proteomes" id="UP001396334">
    <property type="component" value="Unassembled WGS sequence"/>
</dbReference>
<name>A0ABR2QH72_9ROSI</name>
<dbReference type="EMBL" id="JBBPBN010000038">
    <property type="protein sequence ID" value="KAK9000041.1"/>
    <property type="molecule type" value="Genomic_DNA"/>
</dbReference>
<keyword evidence="2" id="KW-1185">Reference proteome</keyword>
<organism evidence="1 2">
    <name type="scientific">Hibiscus sabdariffa</name>
    <name type="common">roselle</name>
    <dbReference type="NCBI Taxonomy" id="183260"/>
    <lineage>
        <taxon>Eukaryota</taxon>
        <taxon>Viridiplantae</taxon>
        <taxon>Streptophyta</taxon>
        <taxon>Embryophyta</taxon>
        <taxon>Tracheophyta</taxon>
        <taxon>Spermatophyta</taxon>
        <taxon>Magnoliopsida</taxon>
        <taxon>eudicotyledons</taxon>
        <taxon>Gunneridae</taxon>
        <taxon>Pentapetalae</taxon>
        <taxon>rosids</taxon>
        <taxon>malvids</taxon>
        <taxon>Malvales</taxon>
        <taxon>Malvaceae</taxon>
        <taxon>Malvoideae</taxon>
        <taxon>Hibiscus</taxon>
    </lineage>
</organism>
<sequence length="139" mass="15774">MPTVAPSHSMHVVVSSPSMAIAEPDHFAKVISTSVYLRLNNPIRHRLYRAQPKFPHHRPIHMNLGRTPSETEFEGIFWCLRLLLVLADLGVSLEFFNSMLELSVLFHGEAIVSDRSRYVIGLEARVRFLGCHLVSNTKI</sequence>